<feature type="transmembrane region" description="Helical" evidence="1">
    <location>
        <begin position="20"/>
        <end position="41"/>
    </location>
</feature>
<evidence type="ECO:0000256" key="1">
    <source>
        <dbReference type="SAM" id="Phobius"/>
    </source>
</evidence>
<proteinExistence type="predicted"/>
<organism evidence="2">
    <name type="scientific">Electric ant polycipivirus 1</name>
    <dbReference type="NCBI Taxonomy" id="3003605"/>
    <lineage>
        <taxon>Viruses</taxon>
        <taxon>Riboviria</taxon>
        <taxon>Orthornavirae</taxon>
        <taxon>Pisuviricota</taxon>
        <taxon>Pisoniviricetes</taxon>
        <taxon>Picornavirales</taxon>
        <taxon>Polycipiviridae</taxon>
    </lineage>
</organism>
<name>A0AA95J277_9VIRU</name>
<protein>
    <submittedName>
        <fullName evidence="2">Uncharacterized protein</fullName>
    </submittedName>
</protein>
<keyword evidence="1" id="KW-1133">Transmembrane helix</keyword>
<accession>A0AA95J277</accession>
<sequence length="88" mass="9942">MQLTPQGVFRVGQQVTFLLFYLTQAFLVVSGLLAQIIIPILRSGTTLAVRRLVEALCFRAQRAPLLPLRHKKHDLSGSQEWLTLKISQ</sequence>
<dbReference type="EMBL" id="OP518021">
    <property type="protein sequence ID" value="WAL01497.1"/>
    <property type="molecule type" value="Genomic_RNA"/>
</dbReference>
<keyword evidence="1" id="KW-0472">Membrane</keyword>
<keyword evidence="1" id="KW-0812">Transmembrane</keyword>
<evidence type="ECO:0000313" key="2">
    <source>
        <dbReference type="EMBL" id="WAL01497.1"/>
    </source>
</evidence>
<reference evidence="2" key="1">
    <citation type="submission" date="2022-09" db="EMBL/GenBank/DDBJ databases">
        <authorList>
            <person name="Valles S.M."/>
            <person name="Zhao C."/>
            <person name="Rivers A.R."/>
            <person name="Iwata R.L."/>
            <person name="Oi D.H."/>
            <person name="Cha D.H."/>
            <person name="Collignon R.M."/>
            <person name="Cox N.A."/>
            <person name="Morton G.J."/>
            <person name="Calcaterra L.A."/>
        </authorList>
    </citation>
    <scope>NUCLEOTIDE SEQUENCE</scope>
</reference>